<dbReference type="AlphaFoldDB" id="A0A9N6ZF80"/>
<dbReference type="GO" id="GO:0016020">
    <property type="term" value="C:membrane"/>
    <property type="evidence" value="ECO:0007669"/>
    <property type="project" value="UniProtKB-SubCell"/>
</dbReference>
<evidence type="ECO:0000256" key="4">
    <source>
        <dbReference type="ARBA" id="ARBA00022989"/>
    </source>
</evidence>
<keyword evidence="4 7" id="KW-1133">Transmembrane helix</keyword>
<evidence type="ECO:0000256" key="3">
    <source>
        <dbReference type="ARBA" id="ARBA00022692"/>
    </source>
</evidence>
<feature type="transmembrane region" description="Helical" evidence="7">
    <location>
        <begin position="542"/>
        <end position="561"/>
    </location>
</feature>
<sequence length="701" mass="81158">MKEKEVRVDVTVRWLDLPRRNIELAARTSCEYGFWRLAHCSLTNKSQISCGFSFILLFLLLLLLFQAATRQLTQKYQTTNPINNHLIDNSDVSNRIWWKHHAERSAVIDFMPCRPPRSYVPENVLPHLWRVLYWTSQFLTWFVLPLMQSYTKAGDFTIKGKLKSALIDNAIYYGSYLLIAAILLIYLAAQPDFEFEWPKLKAIASCASNTWGLFWLVLLLGYGLVDIPRSIWHSAVPGPLLLRLHFKAAKLNAEKSEAEENLEDYLEALHVALDRISASDPLRKFVETISDKLPLEWRERMQRKAVNSSQMADIDISEKSLVRLHRQVIRALQRQHRTETQWGNLVVKIINLEDVHRNLGSHERHFKPTFETNRPAWQLWFHSPVLEWYWKCLLRRYLCQGLAAALALMSVMVVWSELTFFNAEPVLSLFAMFVNLAKANYDYVSIELFSIATIAYLCVCAYSTVLKIRVLNLYYLAPHHQTDEYSLIFSGMLLCRLTPPMCLNFLGLIHMDSHIIKARLMETYYTQIMGHMDVLPIISDGFNIYFPMAILGLCLATYFSLGSRFLSFIGFQQFVDDEDDITADLAEEGRELIKREKRRRQRLENAESRRRNVDVVNTSRANRNLESGGLLVRRETSRTELFQSAAAAASETSNIMEEDRYDQLFIQASRRIGDTAAVPTPSMARSNYSRNIVSRNFFDDV</sequence>
<dbReference type="PANTHER" id="PTHR21355:SF0">
    <property type="entry name" value="G-PROTEIN COUPLED RECEPTOR-ASSOCIATED PROTEIN LMBRD2"/>
    <property type="match status" value="1"/>
</dbReference>
<feature type="transmembrane region" description="Helical" evidence="7">
    <location>
        <begin position="48"/>
        <end position="68"/>
    </location>
</feature>
<keyword evidence="3 7" id="KW-0812">Transmembrane</keyword>
<feature type="transmembrane region" description="Helical" evidence="7">
    <location>
        <begin position="443"/>
        <end position="466"/>
    </location>
</feature>
<feature type="transmembrane region" description="Helical" evidence="7">
    <location>
        <begin position="202"/>
        <end position="225"/>
    </location>
</feature>
<evidence type="ECO:0000256" key="6">
    <source>
        <dbReference type="SAM" id="Coils"/>
    </source>
</evidence>
<proteinExistence type="inferred from homology"/>
<evidence type="ECO:0000256" key="2">
    <source>
        <dbReference type="ARBA" id="ARBA00010487"/>
    </source>
</evidence>
<dbReference type="InterPro" id="IPR006876">
    <property type="entry name" value="LMBR1-like_membr_prot"/>
</dbReference>
<gene>
    <name evidence="8" type="primary">EOG090X03B7</name>
</gene>
<dbReference type="InterPro" id="IPR051584">
    <property type="entry name" value="GPCR-associated_LMBR1"/>
</dbReference>
<dbReference type="EMBL" id="OC985735">
    <property type="protein sequence ID" value="CAG4642390.1"/>
    <property type="molecule type" value="Genomic_DNA"/>
</dbReference>
<comment type="similarity">
    <text evidence="2">Belongs to the LIMR family.</text>
</comment>
<protein>
    <submittedName>
        <fullName evidence="8">EOG090X03B7</fullName>
    </submittedName>
</protein>
<evidence type="ECO:0000256" key="1">
    <source>
        <dbReference type="ARBA" id="ARBA00004141"/>
    </source>
</evidence>
<keyword evidence="6" id="KW-0175">Coiled coil</keyword>
<name>A0A9N6ZF80_9CRUS</name>
<keyword evidence="5 7" id="KW-0472">Membrane</keyword>
<accession>A0A9N6ZF80</accession>
<evidence type="ECO:0000256" key="7">
    <source>
        <dbReference type="SAM" id="Phobius"/>
    </source>
</evidence>
<reference evidence="8" key="1">
    <citation type="submission" date="2021-04" db="EMBL/GenBank/DDBJ databases">
        <authorList>
            <person name="Cornetti L."/>
        </authorList>
    </citation>
    <scope>NUCLEOTIDE SEQUENCE</scope>
</reference>
<organism evidence="8">
    <name type="scientific">Evadne anonyx</name>
    <dbReference type="NCBI Taxonomy" id="141404"/>
    <lineage>
        <taxon>Eukaryota</taxon>
        <taxon>Metazoa</taxon>
        <taxon>Ecdysozoa</taxon>
        <taxon>Arthropoda</taxon>
        <taxon>Crustacea</taxon>
        <taxon>Branchiopoda</taxon>
        <taxon>Diplostraca</taxon>
        <taxon>Cladocera</taxon>
        <taxon>Onychopoda</taxon>
        <taxon>Podonidae</taxon>
        <taxon>Evadne</taxon>
    </lineage>
</organism>
<evidence type="ECO:0000313" key="8">
    <source>
        <dbReference type="EMBL" id="CAG4642390.1"/>
    </source>
</evidence>
<dbReference type="Pfam" id="PF04791">
    <property type="entry name" value="LMBR1"/>
    <property type="match status" value="1"/>
</dbReference>
<feature type="transmembrane region" description="Helical" evidence="7">
    <location>
        <begin position="401"/>
        <end position="423"/>
    </location>
</feature>
<comment type="subcellular location">
    <subcellularLocation>
        <location evidence="1">Membrane</location>
        <topology evidence="1">Multi-pass membrane protein</topology>
    </subcellularLocation>
</comment>
<feature type="coiled-coil region" evidence="6">
    <location>
        <begin position="241"/>
        <end position="275"/>
    </location>
</feature>
<evidence type="ECO:0000256" key="5">
    <source>
        <dbReference type="ARBA" id="ARBA00023136"/>
    </source>
</evidence>
<dbReference type="PANTHER" id="PTHR21355">
    <property type="entry name" value="G-PROTEIN COUPLED RECEPTOR-ASSOCIATED PROTEIN LMBRD2"/>
    <property type="match status" value="1"/>
</dbReference>
<feature type="transmembrane region" description="Helical" evidence="7">
    <location>
        <begin position="131"/>
        <end position="150"/>
    </location>
</feature>
<feature type="transmembrane region" description="Helical" evidence="7">
    <location>
        <begin position="170"/>
        <end position="190"/>
    </location>
</feature>